<evidence type="ECO:0000313" key="1">
    <source>
        <dbReference type="EMBL" id="KAF8692968.1"/>
    </source>
</evidence>
<name>A0A835BBH1_9POAL</name>
<organism evidence="1 2">
    <name type="scientific">Digitaria exilis</name>
    <dbReference type="NCBI Taxonomy" id="1010633"/>
    <lineage>
        <taxon>Eukaryota</taxon>
        <taxon>Viridiplantae</taxon>
        <taxon>Streptophyta</taxon>
        <taxon>Embryophyta</taxon>
        <taxon>Tracheophyta</taxon>
        <taxon>Spermatophyta</taxon>
        <taxon>Magnoliopsida</taxon>
        <taxon>Liliopsida</taxon>
        <taxon>Poales</taxon>
        <taxon>Poaceae</taxon>
        <taxon>PACMAD clade</taxon>
        <taxon>Panicoideae</taxon>
        <taxon>Panicodae</taxon>
        <taxon>Paniceae</taxon>
        <taxon>Anthephorinae</taxon>
        <taxon>Digitaria</taxon>
    </lineage>
</organism>
<dbReference type="EMBL" id="JACEFO010001926">
    <property type="protein sequence ID" value="KAF8692968.1"/>
    <property type="molecule type" value="Genomic_DNA"/>
</dbReference>
<dbReference type="AlphaFoldDB" id="A0A835BBH1"/>
<proteinExistence type="predicted"/>
<evidence type="ECO:0000313" key="2">
    <source>
        <dbReference type="Proteomes" id="UP000636709"/>
    </source>
</evidence>
<gene>
    <name evidence="1" type="ORF">HU200_039333</name>
</gene>
<dbReference type="OrthoDB" id="995562at2759"/>
<sequence>MDGVLYCKTHFEQLFKETGTFSKKFQGGASSNKSYQAKAPSSYRLHSLELKTNAQGAKTSLSTREMLFCDCQTMISGGQDL</sequence>
<protein>
    <submittedName>
        <fullName evidence="1">Uncharacterized protein</fullName>
    </submittedName>
</protein>
<accession>A0A835BBH1</accession>
<keyword evidence="2" id="KW-1185">Reference proteome</keyword>
<dbReference type="SUPFAM" id="SSF57716">
    <property type="entry name" value="Glucocorticoid receptor-like (DNA-binding domain)"/>
    <property type="match status" value="1"/>
</dbReference>
<reference evidence="1" key="1">
    <citation type="submission" date="2020-07" db="EMBL/GenBank/DDBJ databases">
        <title>Genome sequence and genetic diversity analysis of an under-domesticated orphan crop, white fonio (Digitaria exilis).</title>
        <authorList>
            <person name="Bennetzen J.L."/>
            <person name="Chen S."/>
            <person name="Ma X."/>
            <person name="Wang X."/>
            <person name="Yssel A.E.J."/>
            <person name="Chaluvadi S.R."/>
            <person name="Johnson M."/>
            <person name="Gangashetty P."/>
            <person name="Hamidou F."/>
            <person name="Sanogo M.D."/>
            <person name="Zwaenepoel A."/>
            <person name="Wallace J."/>
            <person name="Van De Peer Y."/>
            <person name="Van Deynze A."/>
        </authorList>
    </citation>
    <scope>NUCLEOTIDE SEQUENCE</scope>
    <source>
        <tissue evidence="1">Leaves</tissue>
    </source>
</reference>
<dbReference type="Proteomes" id="UP000636709">
    <property type="component" value="Unassembled WGS sequence"/>
</dbReference>
<comment type="caution">
    <text evidence="1">The sequence shown here is derived from an EMBL/GenBank/DDBJ whole genome shotgun (WGS) entry which is preliminary data.</text>
</comment>